<dbReference type="EMBL" id="JAKOGI010001065">
    <property type="protein sequence ID" value="KAJ8428005.1"/>
    <property type="molecule type" value="Genomic_DNA"/>
</dbReference>
<dbReference type="OrthoDB" id="2016421at2759"/>
<sequence length="339" mass="37507">MSKPLQRIIQGLLRMHFNAHSKTQLAFAPKSWIHNAPGYSTFFSDGSSNSATRASKILGFIPQFQELSPQKDSCRNYSSGNVKLNDMLVKSMGFEKLLFNPLRIRQFSTNASSFGRKVTASNVNSNMAKKVVGKPLSVVTSTLSRYKEAMELRIEGFWKRNHLFMVGAGGLLVCILLWRIMFGIASTFVGLSEGMAEYGFLALSSHIVAFSGLYLHSRHTINPDKDGGEQLNTDAGILEVLGAPLAGTDLRANVITRLCEKRTSDVMVNKSKGKYDMKLLAVDIPMASGRDQRYLIGNEEVYRLGDGLIAELRDPVVKAMAVTKELEETDDIEAEEEAK</sequence>
<feature type="transmembrane region" description="Helical" evidence="1">
    <location>
        <begin position="163"/>
        <end position="189"/>
    </location>
</feature>
<reference evidence="2" key="1">
    <citation type="submission" date="2022-04" db="EMBL/GenBank/DDBJ databases">
        <title>Carnegiea gigantea Genome sequencing and assembly v2.</title>
        <authorList>
            <person name="Copetti D."/>
            <person name="Sanderson M.J."/>
            <person name="Burquez A."/>
            <person name="Wojciechowski M.F."/>
        </authorList>
    </citation>
    <scope>NUCLEOTIDE SEQUENCE</scope>
    <source>
        <strain evidence="2">SGP5-SGP5p</strain>
        <tissue evidence="2">Aerial part</tissue>
    </source>
</reference>
<dbReference type="PANTHER" id="PTHR36354">
    <property type="entry name" value="IMPORT INNER MEMBRANE TRANSLOCASE SUBUNIT"/>
    <property type="match status" value="1"/>
</dbReference>
<keyword evidence="1" id="KW-1133">Transmembrane helix</keyword>
<comment type="caution">
    <text evidence="2">The sequence shown here is derived from an EMBL/GenBank/DDBJ whole genome shotgun (WGS) entry which is preliminary data.</text>
</comment>
<evidence type="ECO:0000256" key="1">
    <source>
        <dbReference type="SAM" id="Phobius"/>
    </source>
</evidence>
<dbReference type="Proteomes" id="UP001153076">
    <property type="component" value="Unassembled WGS sequence"/>
</dbReference>
<evidence type="ECO:0000313" key="2">
    <source>
        <dbReference type="EMBL" id="KAJ8428005.1"/>
    </source>
</evidence>
<protein>
    <submittedName>
        <fullName evidence="2">Uncharacterized protein</fullName>
    </submittedName>
</protein>
<keyword evidence="3" id="KW-1185">Reference proteome</keyword>
<organism evidence="2 3">
    <name type="scientific">Carnegiea gigantea</name>
    <dbReference type="NCBI Taxonomy" id="171969"/>
    <lineage>
        <taxon>Eukaryota</taxon>
        <taxon>Viridiplantae</taxon>
        <taxon>Streptophyta</taxon>
        <taxon>Embryophyta</taxon>
        <taxon>Tracheophyta</taxon>
        <taxon>Spermatophyta</taxon>
        <taxon>Magnoliopsida</taxon>
        <taxon>eudicotyledons</taxon>
        <taxon>Gunneridae</taxon>
        <taxon>Pentapetalae</taxon>
        <taxon>Caryophyllales</taxon>
        <taxon>Cactineae</taxon>
        <taxon>Cactaceae</taxon>
        <taxon>Cactoideae</taxon>
        <taxon>Echinocereeae</taxon>
        <taxon>Carnegiea</taxon>
    </lineage>
</organism>
<feature type="transmembrane region" description="Helical" evidence="1">
    <location>
        <begin position="195"/>
        <end position="215"/>
    </location>
</feature>
<name>A0A9Q1GWS1_9CARY</name>
<dbReference type="PANTHER" id="PTHR36354:SF2">
    <property type="entry name" value="IMPORT INNER MEMBRANE TRANSLOCASE SUBUNIT"/>
    <property type="match status" value="1"/>
</dbReference>
<keyword evidence="1" id="KW-0812">Transmembrane</keyword>
<accession>A0A9Q1GWS1</accession>
<evidence type="ECO:0000313" key="3">
    <source>
        <dbReference type="Proteomes" id="UP001153076"/>
    </source>
</evidence>
<dbReference type="AlphaFoldDB" id="A0A9Q1GWS1"/>
<gene>
    <name evidence="2" type="ORF">Cgig2_032342</name>
</gene>
<proteinExistence type="predicted"/>
<keyword evidence="1" id="KW-0472">Membrane</keyword>